<proteinExistence type="predicted"/>
<evidence type="ECO:0000313" key="2">
    <source>
        <dbReference type="Proteomes" id="UP001054945"/>
    </source>
</evidence>
<reference evidence="1 2" key="1">
    <citation type="submission" date="2021-06" db="EMBL/GenBank/DDBJ databases">
        <title>Caerostris extrusa draft genome.</title>
        <authorList>
            <person name="Kono N."/>
            <person name="Arakawa K."/>
        </authorList>
    </citation>
    <scope>NUCLEOTIDE SEQUENCE [LARGE SCALE GENOMIC DNA]</scope>
</reference>
<organism evidence="1 2">
    <name type="scientific">Caerostris extrusa</name>
    <name type="common">Bark spider</name>
    <name type="synonym">Caerostris bankana</name>
    <dbReference type="NCBI Taxonomy" id="172846"/>
    <lineage>
        <taxon>Eukaryota</taxon>
        <taxon>Metazoa</taxon>
        <taxon>Ecdysozoa</taxon>
        <taxon>Arthropoda</taxon>
        <taxon>Chelicerata</taxon>
        <taxon>Arachnida</taxon>
        <taxon>Araneae</taxon>
        <taxon>Araneomorphae</taxon>
        <taxon>Entelegynae</taxon>
        <taxon>Araneoidea</taxon>
        <taxon>Araneidae</taxon>
        <taxon>Caerostris</taxon>
    </lineage>
</organism>
<keyword evidence="2" id="KW-1185">Reference proteome</keyword>
<accession>A0AAV4N9Y3</accession>
<sequence>MHSEFAVFFYASRIPQIASNITAYCVTELRENARIDSALYAFVCKTGLDTAQEYLSMTICDRNVFGLLRSVLKRKHFYCKVYYFLVFSKQERKRKETCIVICFTSIQKSYYVPLFF</sequence>
<dbReference type="AlphaFoldDB" id="A0AAV4N9Y3"/>
<evidence type="ECO:0000313" key="1">
    <source>
        <dbReference type="EMBL" id="GIX81105.1"/>
    </source>
</evidence>
<gene>
    <name evidence="1" type="ORF">CEXT_489831</name>
</gene>
<protein>
    <submittedName>
        <fullName evidence="1">Uncharacterized protein</fullName>
    </submittedName>
</protein>
<comment type="caution">
    <text evidence="1">The sequence shown here is derived from an EMBL/GenBank/DDBJ whole genome shotgun (WGS) entry which is preliminary data.</text>
</comment>
<dbReference type="Proteomes" id="UP001054945">
    <property type="component" value="Unassembled WGS sequence"/>
</dbReference>
<name>A0AAV4N9Y3_CAEEX</name>
<dbReference type="EMBL" id="BPLR01003096">
    <property type="protein sequence ID" value="GIX81105.1"/>
    <property type="molecule type" value="Genomic_DNA"/>
</dbReference>